<feature type="compositionally biased region" description="Acidic residues" evidence="7">
    <location>
        <begin position="53"/>
        <end position="66"/>
    </location>
</feature>
<dbReference type="InterPro" id="IPR001179">
    <property type="entry name" value="PPIase_FKBP_dom"/>
</dbReference>
<dbReference type="HOGENOM" id="CLU_022297_3_0_1"/>
<dbReference type="EMBL" id="KL198016">
    <property type="protein sequence ID" value="KDQ21908.1"/>
    <property type="molecule type" value="Genomic_DNA"/>
</dbReference>
<evidence type="ECO:0000256" key="3">
    <source>
        <dbReference type="ARBA" id="ARBA00023110"/>
    </source>
</evidence>
<dbReference type="OrthoDB" id="77911at2759"/>
<evidence type="ECO:0000313" key="9">
    <source>
        <dbReference type="EMBL" id="KDQ21908.1"/>
    </source>
</evidence>
<dbReference type="InParanoid" id="A0A067N1N4"/>
<accession>A0A067N1N4</accession>
<dbReference type="EC" id="5.2.1.8" evidence="5"/>
<dbReference type="GO" id="GO:0005730">
    <property type="term" value="C:nucleolus"/>
    <property type="evidence" value="ECO:0007669"/>
    <property type="project" value="TreeGrafter"/>
</dbReference>
<dbReference type="STRING" id="930990.A0A067N1N4"/>
<dbReference type="Proteomes" id="UP000027195">
    <property type="component" value="Unassembled WGS sequence"/>
</dbReference>
<feature type="compositionally biased region" description="Acidic residues" evidence="7">
    <location>
        <begin position="123"/>
        <end position="141"/>
    </location>
</feature>
<feature type="region of interest" description="Disordered" evidence="7">
    <location>
        <begin position="114"/>
        <end position="274"/>
    </location>
</feature>
<protein>
    <recommendedName>
        <fullName evidence="5">FK506-binding protein</fullName>
        <ecNumber evidence="5">5.2.1.8</ecNumber>
    </recommendedName>
</protein>
<feature type="region of interest" description="Disordered" evidence="7">
    <location>
        <begin position="47"/>
        <end position="70"/>
    </location>
</feature>
<feature type="compositionally biased region" description="Low complexity" evidence="7">
    <location>
        <begin position="206"/>
        <end position="215"/>
    </location>
</feature>
<evidence type="ECO:0000256" key="2">
    <source>
        <dbReference type="ARBA" id="ARBA00007838"/>
    </source>
</evidence>
<dbReference type="FunCoup" id="A0A067N1N4">
    <property type="interactions" value="44"/>
</dbReference>
<dbReference type="SUPFAM" id="SSF54534">
    <property type="entry name" value="FKBP-like"/>
    <property type="match status" value="1"/>
</dbReference>
<evidence type="ECO:0000259" key="8">
    <source>
        <dbReference type="PROSITE" id="PS50059"/>
    </source>
</evidence>
<keyword evidence="3 5" id="KW-0697">Rotamase</keyword>
<dbReference type="PROSITE" id="PS50059">
    <property type="entry name" value="FKBP_PPIASE"/>
    <property type="match status" value="1"/>
</dbReference>
<evidence type="ECO:0000256" key="1">
    <source>
        <dbReference type="ARBA" id="ARBA00000971"/>
    </source>
</evidence>
<keyword evidence="4 5" id="KW-0413">Isomerase</keyword>
<reference evidence="10" key="1">
    <citation type="journal article" date="2014" name="Proc. Natl. Acad. Sci. U.S.A.">
        <title>Extensive sampling of basidiomycete genomes demonstrates inadequacy of the white-rot/brown-rot paradigm for wood decay fungi.</title>
        <authorList>
            <person name="Riley R."/>
            <person name="Salamov A.A."/>
            <person name="Brown D.W."/>
            <person name="Nagy L.G."/>
            <person name="Floudas D."/>
            <person name="Held B.W."/>
            <person name="Levasseur A."/>
            <person name="Lombard V."/>
            <person name="Morin E."/>
            <person name="Otillar R."/>
            <person name="Lindquist E.A."/>
            <person name="Sun H."/>
            <person name="LaButti K.M."/>
            <person name="Schmutz J."/>
            <person name="Jabbour D."/>
            <person name="Luo H."/>
            <person name="Baker S.E."/>
            <person name="Pisabarro A.G."/>
            <person name="Walton J.D."/>
            <person name="Blanchette R.A."/>
            <person name="Henrissat B."/>
            <person name="Martin F."/>
            <person name="Cullen D."/>
            <person name="Hibbett D.S."/>
            <person name="Grigoriev I.V."/>
        </authorList>
    </citation>
    <scope>NUCLEOTIDE SEQUENCE [LARGE SCALE GENOMIC DNA]</scope>
    <source>
        <strain evidence="10">FD-172 SS1</strain>
    </source>
</reference>
<dbReference type="Pfam" id="PF17800">
    <property type="entry name" value="NPL"/>
    <property type="match status" value="1"/>
</dbReference>
<feature type="domain" description="PPIase FKBP-type" evidence="8">
    <location>
        <begin position="294"/>
        <end position="380"/>
    </location>
</feature>
<evidence type="ECO:0000256" key="5">
    <source>
        <dbReference type="PIRNR" id="PIRNR001473"/>
    </source>
</evidence>
<proteinExistence type="inferred from homology"/>
<feature type="compositionally biased region" description="Acidic residues" evidence="7">
    <location>
        <begin position="156"/>
        <end position="168"/>
    </location>
</feature>
<evidence type="ECO:0000256" key="4">
    <source>
        <dbReference type="ARBA" id="ARBA00023235"/>
    </source>
</evidence>
<dbReference type="PANTHER" id="PTHR43811:SF19">
    <property type="entry name" value="39 KDA FK506-BINDING NUCLEAR PROTEIN"/>
    <property type="match status" value="1"/>
</dbReference>
<dbReference type="Gene3D" id="3.10.50.40">
    <property type="match status" value="1"/>
</dbReference>
<gene>
    <name evidence="9" type="ORF">BOTBODRAFT_26316</name>
</gene>
<feature type="compositionally biased region" description="Basic and acidic residues" evidence="7">
    <location>
        <begin position="216"/>
        <end position="266"/>
    </location>
</feature>
<dbReference type="Pfam" id="PF00254">
    <property type="entry name" value="FKBP_C"/>
    <property type="match status" value="1"/>
</dbReference>
<dbReference type="AlphaFoldDB" id="A0A067N1N4"/>
<dbReference type="PIRSF" id="PIRSF001473">
    <property type="entry name" value="FK506-bp_FPR3"/>
    <property type="match status" value="1"/>
</dbReference>
<organism evidence="9 10">
    <name type="scientific">Botryobasidium botryosum (strain FD-172 SS1)</name>
    <dbReference type="NCBI Taxonomy" id="930990"/>
    <lineage>
        <taxon>Eukaryota</taxon>
        <taxon>Fungi</taxon>
        <taxon>Dikarya</taxon>
        <taxon>Basidiomycota</taxon>
        <taxon>Agaricomycotina</taxon>
        <taxon>Agaricomycetes</taxon>
        <taxon>Cantharellales</taxon>
        <taxon>Botryobasidiaceae</taxon>
        <taxon>Botryobasidium</taxon>
    </lineage>
</organism>
<dbReference type="InterPro" id="IPR023566">
    <property type="entry name" value="PPIase_Fpr3/Fpr4-like"/>
</dbReference>
<dbReference type="InterPro" id="IPR041232">
    <property type="entry name" value="NPL"/>
</dbReference>
<dbReference type="InterPro" id="IPR046357">
    <property type="entry name" value="PPIase_dom_sf"/>
</dbReference>
<evidence type="ECO:0000256" key="7">
    <source>
        <dbReference type="SAM" id="MobiDB-lite"/>
    </source>
</evidence>
<comment type="similarity">
    <text evidence="2">Belongs to the FKBP-type PPIase family. FKBP3/4 subfamily.</text>
</comment>
<evidence type="ECO:0000256" key="6">
    <source>
        <dbReference type="PROSITE-ProRule" id="PRU00277"/>
    </source>
</evidence>
<dbReference type="PANTHER" id="PTHR43811">
    <property type="entry name" value="FKBP-TYPE PEPTIDYL-PROLYL CIS-TRANS ISOMERASE FKPA"/>
    <property type="match status" value="1"/>
</dbReference>
<comment type="catalytic activity">
    <reaction evidence="1 5 6">
        <text>[protein]-peptidylproline (omega=180) = [protein]-peptidylproline (omega=0)</text>
        <dbReference type="Rhea" id="RHEA:16237"/>
        <dbReference type="Rhea" id="RHEA-COMP:10747"/>
        <dbReference type="Rhea" id="RHEA-COMP:10748"/>
        <dbReference type="ChEBI" id="CHEBI:83833"/>
        <dbReference type="ChEBI" id="CHEBI:83834"/>
        <dbReference type="EC" id="5.2.1.8"/>
    </reaction>
</comment>
<dbReference type="GO" id="GO:0000785">
    <property type="term" value="C:chromatin"/>
    <property type="evidence" value="ECO:0007669"/>
    <property type="project" value="TreeGrafter"/>
</dbReference>
<dbReference type="GO" id="GO:0003755">
    <property type="term" value="F:peptidyl-prolyl cis-trans isomerase activity"/>
    <property type="evidence" value="ECO:0007669"/>
    <property type="project" value="UniProtKB-KW"/>
</dbReference>
<dbReference type="Gene3D" id="2.60.120.340">
    <property type="entry name" value="Nucleoplasmin core domain"/>
    <property type="match status" value="1"/>
</dbReference>
<name>A0A067N1N4_BOTB1</name>
<keyword evidence="10" id="KW-1185">Reference proteome</keyword>
<sequence length="380" mass="41551">MIAIALWSIILEPGKKYNIVVQRDFRISLAALGESIVDEGRSCVKVSHAVGPDSDDEEDDEEEESTEERQDTIIASLIPGKIEAQQLDLVFVEQEDVILEVTGKNAVYLTGNYIEQGPSIPYDSDDEDSDEEGYGLDEVSSDVEVSMGDIDQLELGSEDDESRFEELDDAKPEPANGKKRKTTDAMDEDEAPAIHLSKSQKKKLKAAGGLAIPAGEGKKEKKAEVKKDGAKKEAKKDEPKKAEVTKKDGKKDGKEAHKEKKEGKDKKSGKKYTTPSGLVIEDHFVGDGPAARIGQRLKMRYILKLDNGKVIDKNTAGTPFAFRLGKGEVIKGWDEGLVGMTVGSERKLTVPSALGYGRQKIPDIPPNSTLHFEVKLLGVN</sequence>
<evidence type="ECO:0000313" key="10">
    <source>
        <dbReference type="Proteomes" id="UP000027195"/>
    </source>
</evidence>